<keyword evidence="1" id="KW-0620">Polyamine biosynthesis</keyword>
<dbReference type="STRING" id="1233.SAMN05216387_11826"/>
<dbReference type="PANTHER" id="PTHR43317:SF1">
    <property type="entry name" value="THERMOSPERMINE SYNTHASE ACAULIS5"/>
    <property type="match status" value="1"/>
</dbReference>
<keyword evidence="2" id="KW-1133">Transmembrane helix</keyword>
<dbReference type="PROSITE" id="PS51257">
    <property type="entry name" value="PROKAR_LIPOPROTEIN"/>
    <property type="match status" value="1"/>
</dbReference>
<dbReference type="Pfam" id="PF01564">
    <property type="entry name" value="Spermine_synth"/>
    <property type="match status" value="1"/>
</dbReference>
<proteinExistence type="predicted"/>
<gene>
    <name evidence="3" type="ORF">SAMN05216387_11826</name>
</gene>
<evidence type="ECO:0000313" key="4">
    <source>
        <dbReference type="Proteomes" id="UP000198620"/>
    </source>
</evidence>
<feature type="transmembrane region" description="Helical" evidence="2">
    <location>
        <begin position="197"/>
        <end position="214"/>
    </location>
</feature>
<feature type="transmembrane region" description="Helical" evidence="2">
    <location>
        <begin position="70"/>
        <end position="90"/>
    </location>
</feature>
<dbReference type="Proteomes" id="UP000198620">
    <property type="component" value="Unassembled WGS sequence"/>
</dbReference>
<reference evidence="3 4" key="1">
    <citation type="submission" date="2016-10" db="EMBL/GenBank/DDBJ databases">
        <authorList>
            <person name="de Groot N.N."/>
        </authorList>
    </citation>
    <scope>NUCLEOTIDE SEQUENCE [LARGE SCALE GENOMIC DNA]</scope>
    <source>
        <strain evidence="3 4">Nv1</strain>
    </source>
</reference>
<keyword evidence="2" id="KW-0812">Transmembrane</keyword>
<feature type="transmembrane region" description="Helical" evidence="2">
    <location>
        <begin position="168"/>
        <end position="185"/>
    </location>
</feature>
<evidence type="ECO:0000313" key="3">
    <source>
        <dbReference type="EMBL" id="SEL61494.1"/>
    </source>
</evidence>
<accession>A0A1H7RNT9</accession>
<feature type="transmembrane region" description="Helical" evidence="2">
    <location>
        <begin position="733"/>
        <end position="753"/>
    </location>
</feature>
<dbReference type="GO" id="GO:0006596">
    <property type="term" value="P:polyamine biosynthetic process"/>
    <property type="evidence" value="ECO:0007669"/>
    <property type="project" value="UniProtKB-KW"/>
</dbReference>
<feature type="transmembrane region" description="Helical" evidence="2">
    <location>
        <begin position="793"/>
        <end position="811"/>
    </location>
</feature>
<sequence>MPMSRPPLIAISLLSACMLAYEVVLTRLFSMVLWHHFAYMIISAAMLGYGASGTALALLKEKIAPHFGAVYLTAAAAMAFLMPAAFLLAQQVPYNPLELLWDTTQPAKLLAIYLLMMLPFFCGGLSIGLVWWRFGREAGRIYAYDMLGAGAGSLGVIGVLFLLPPERFLIMLTALALLAAAIAVIELQMKQRSLMKAFIGLALLVAVVPSGNWLEVRPSPYKDLSQTLHVAGAHVVAERSSPLGQITVVENTRIPFRHAPGMSLNSTDEPAPQLAIFVDGDGPSVLTRFDGELAPLDYLDQLTSALPYHVLETPHAEPHVRRHAGPHVLVLGAGAGSDVLQALYRGAGEVDAVELDRNIIDLVKKRFHEFAGDLYIRPDVHVHEAEARGFVNATHKRFDLIQVALLDSFGIASAGLYGLSESYLYTVEALQTYLSRLTPGGVLAITRWLSLPPRDTLKLFATAAVALEREGIANPAARLVMIRGWKTVTLLVKNGDFTGPEIDAIKQFSRERSFDVAYYPGMRADEANHYNLLDKPYFFEGATALLSTQRQSFIDRYKFYIEPATDNRPYFFRFFKWSAAAELFALRKQGGMPLLDWSYPLLAATLVQAFIASILLILAPLAVSRARRSLPPGRMAFYFLAIGLAFMFMEIAFIQKFVLFLAHPLYAIAVVLCAFLVFAAAGSRLAGRWHGNADAGRYLILAVAGIAAFSLLYLALLPYLFRFLIHLPDAAKIPISIALIAPLALCMGIPFPTGMARLASTADDAIPWAWAINGFASVIGAVLATLLAIHLGFAAVILLAVLIYTAAAAALRGQG</sequence>
<name>A0A1H7RNT9_9PROT</name>
<organism evidence="3 4">
    <name type="scientific">Nitrosovibrio tenuis</name>
    <dbReference type="NCBI Taxonomy" id="1233"/>
    <lineage>
        <taxon>Bacteria</taxon>
        <taxon>Pseudomonadati</taxon>
        <taxon>Pseudomonadota</taxon>
        <taxon>Betaproteobacteria</taxon>
        <taxon>Nitrosomonadales</taxon>
        <taxon>Nitrosomonadaceae</taxon>
        <taxon>Nitrosovibrio</taxon>
    </lineage>
</organism>
<feature type="transmembrane region" description="Helical" evidence="2">
    <location>
        <begin position="666"/>
        <end position="686"/>
    </location>
</feature>
<feature type="transmembrane region" description="Helical" evidence="2">
    <location>
        <begin position="36"/>
        <end position="58"/>
    </location>
</feature>
<protein>
    <submittedName>
        <fullName evidence="3">Spermine/spermidine synthase</fullName>
    </submittedName>
</protein>
<keyword evidence="2" id="KW-0472">Membrane</keyword>
<feature type="transmembrane region" description="Helical" evidence="2">
    <location>
        <begin position="110"/>
        <end position="134"/>
    </location>
</feature>
<feature type="transmembrane region" description="Helical" evidence="2">
    <location>
        <begin position="765"/>
        <end position="787"/>
    </location>
</feature>
<dbReference type="RefSeq" id="WP_218141561.1">
    <property type="nucleotide sequence ID" value="NZ_FOBH01000018.1"/>
</dbReference>
<dbReference type="InterPro" id="IPR029063">
    <property type="entry name" value="SAM-dependent_MTases_sf"/>
</dbReference>
<dbReference type="CDD" id="cd02440">
    <property type="entry name" value="AdoMet_MTases"/>
    <property type="match status" value="1"/>
</dbReference>
<dbReference type="EMBL" id="FOBH01000018">
    <property type="protein sequence ID" value="SEL61494.1"/>
    <property type="molecule type" value="Genomic_DNA"/>
</dbReference>
<feature type="transmembrane region" description="Helical" evidence="2">
    <location>
        <begin position="141"/>
        <end position="162"/>
    </location>
</feature>
<dbReference type="AlphaFoldDB" id="A0A1H7RNT9"/>
<dbReference type="SUPFAM" id="SSF53335">
    <property type="entry name" value="S-adenosyl-L-methionine-dependent methyltransferases"/>
    <property type="match status" value="1"/>
</dbReference>
<feature type="transmembrane region" description="Helical" evidence="2">
    <location>
        <begin position="635"/>
        <end position="654"/>
    </location>
</feature>
<evidence type="ECO:0000256" key="2">
    <source>
        <dbReference type="SAM" id="Phobius"/>
    </source>
</evidence>
<feature type="transmembrane region" description="Helical" evidence="2">
    <location>
        <begin position="597"/>
        <end position="623"/>
    </location>
</feature>
<keyword evidence="4" id="KW-1185">Reference proteome</keyword>
<dbReference type="PANTHER" id="PTHR43317">
    <property type="entry name" value="THERMOSPERMINE SYNTHASE ACAULIS5"/>
    <property type="match status" value="1"/>
</dbReference>
<dbReference type="Gene3D" id="3.40.50.150">
    <property type="entry name" value="Vaccinia Virus protein VP39"/>
    <property type="match status" value="1"/>
</dbReference>
<evidence type="ECO:0000256" key="1">
    <source>
        <dbReference type="ARBA" id="ARBA00023115"/>
    </source>
</evidence>
<feature type="transmembrane region" description="Helical" evidence="2">
    <location>
        <begin position="698"/>
        <end position="721"/>
    </location>
</feature>